<dbReference type="Proteomes" id="UP000691718">
    <property type="component" value="Unassembled WGS sequence"/>
</dbReference>
<organism evidence="2 3">
    <name type="scientific">Parnassius apollo</name>
    <name type="common">Apollo butterfly</name>
    <name type="synonym">Papilio apollo</name>
    <dbReference type="NCBI Taxonomy" id="110799"/>
    <lineage>
        <taxon>Eukaryota</taxon>
        <taxon>Metazoa</taxon>
        <taxon>Ecdysozoa</taxon>
        <taxon>Arthropoda</taxon>
        <taxon>Hexapoda</taxon>
        <taxon>Insecta</taxon>
        <taxon>Pterygota</taxon>
        <taxon>Neoptera</taxon>
        <taxon>Endopterygota</taxon>
        <taxon>Lepidoptera</taxon>
        <taxon>Glossata</taxon>
        <taxon>Ditrysia</taxon>
        <taxon>Papilionoidea</taxon>
        <taxon>Papilionidae</taxon>
        <taxon>Parnassiinae</taxon>
        <taxon>Parnassini</taxon>
        <taxon>Parnassius</taxon>
        <taxon>Parnassius</taxon>
    </lineage>
</organism>
<dbReference type="AlphaFoldDB" id="A0A8S3WQD3"/>
<comment type="caution">
    <text evidence="2">The sequence shown here is derived from an EMBL/GenBank/DDBJ whole genome shotgun (WGS) entry which is preliminary data.</text>
</comment>
<name>A0A8S3WQD3_PARAO</name>
<evidence type="ECO:0000313" key="2">
    <source>
        <dbReference type="EMBL" id="CAG4971073.1"/>
    </source>
</evidence>
<proteinExistence type="predicted"/>
<evidence type="ECO:0000256" key="1">
    <source>
        <dbReference type="SAM" id="MobiDB-lite"/>
    </source>
</evidence>
<protein>
    <submittedName>
        <fullName evidence="2">(apollo) hypothetical protein</fullName>
    </submittedName>
</protein>
<keyword evidence="3" id="KW-1185">Reference proteome</keyword>
<dbReference type="EMBL" id="CAJQZP010000592">
    <property type="protein sequence ID" value="CAG4971073.1"/>
    <property type="molecule type" value="Genomic_DNA"/>
</dbReference>
<reference evidence="2" key="1">
    <citation type="submission" date="2021-04" db="EMBL/GenBank/DDBJ databases">
        <authorList>
            <person name="Tunstrom K."/>
        </authorList>
    </citation>
    <scope>NUCLEOTIDE SEQUENCE</scope>
</reference>
<evidence type="ECO:0000313" key="3">
    <source>
        <dbReference type="Proteomes" id="UP000691718"/>
    </source>
</evidence>
<feature type="region of interest" description="Disordered" evidence="1">
    <location>
        <begin position="32"/>
        <end position="51"/>
    </location>
</feature>
<gene>
    <name evidence="2" type="ORF">PAPOLLO_LOCUS8376</name>
</gene>
<accession>A0A8S3WQD3</accession>
<sequence length="83" mass="9277">MIDPSSKEARERLLAESLLKLWGEHNVTHQEPLLGSSDEARRVPDFSSSERYGPPPLHRSFAFIGVIMMGSMCATFTRSTQAL</sequence>